<dbReference type="KEGG" id="smag:AN936_21925"/>
<sequence>MATAKAALLKQLADDIGGFTHDPLGYALYAFPWGEEGTDLAKHPGPRKWQQDRLREIGEHLQNPTSRYSPCRIAVASGHGIGKSALIGMIIKWALDTCVDTRIVVTANTEGQLLTKTSPEIAKWARLAITRDWFKPNATSLVSTMPGRDKAWRADLVTWSDNNTEAFAGLHNQGKRIVVIYDEASGISDKVWEVTLGALTDEETEIIWIAFGNPTLNTGAFRECFGKQRNLWITSQIDSRTVEGTNKAYLDELVATYGEDSDIVKVRVRGMFPSASSMQFISSDVVEAAKVRDVQALGSDPVIFGLDCARFGDDKSVLAIRCGRDAKSRPWKRWTKQDAMTIASEVALEAMRWKPDAIFVDAGNIGAAVIDRLRQLGVENVYEVWFGGEGGMAYLDNGVTVHTGNKRTQMWTRMRAWLSGGAIPEEQQLTDDLVGPTYSFGADEVSIVLERKKDMKKRGLASTDDGDALACTFAEPVLPRAVPGYLNPENYGHRPAMDRYDEI</sequence>
<dbReference type="PATRIC" id="fig|33050.5.peg.4540"/>
<accession>A0A0N9VEZ9</accession>
<dbReference type="InterPro" id="IPR027417">
    <property type="entry name" value="P-loop_NTPase"/>
</dbReference>
<evidence type="ECO:0000313" key="1">
    <source>
        <dbReference type="EMBL" id="ALH82916.1"/>
    </source>
</evidence>
<name>A0A0N9VEZ9_SPHMC</name>
<protein>
    <submittedName>
        <fullName evidence="1">Terminase</fullName>
    </submittedName>
</protein>
<proteinExistence type="predicted"/>
<dbReference type="RefSeq" id="WP_054589893.1">
    <property type="nucleotide sequence ID" value="NZ_CP012700.1"/>
</dbReference>
<evidence type="ECO:0000313" key="2">
    <source>
        <dbReference type="Proteomes" id="UP000058074"/>
    </source>
</evidence>
<dbReference type="Gene3D" id="3.40.50.300">
    <property type="entry name" value="P-loop containing nucleotide triphosphate hydrolases"/>
    <property type="match status" value="1"/>
</dbReference>
<dbReference type="Proteomes" id="UP000058074">
    <property type="component" value="Chromosome"/>
</dbReference>
<dbReference type="Gene3D" id="3.30.420.240">
    <property type="match status" value="1"/>
</dbReference>
<organism evidence="1 2">
    <name type="scientific">Sphingopyxis macrogoltabida</name>
    <name type="common">Sphingomonas macrogoltabidus</name>
    <dbReference type="NCBI Taxonomy" id="33050"/>
    <lineage>
        <taxon>Bacteria</taxon>
        <taxon>Pseudomonadati</taxon>
        <taxon>Pseudomonadota</taxon>
        <taxon>Alphaproteobacteria</taxon>
        <taxon>Sphingomonadales</taxon>
        <taxon>Sphingomonadaceae</taxon>
        <taxon>Sphingopyxis</taxon>
    </lineage>
</organism>
<dbReference type="EMBL" id="CP012700">
    <property type="protein sequence ID" value="ALH82916.1"/>
    <property type="molecule type" value="Genomic_DNA"/>
</dbReference>
<dbReference type="AlphaFoldDB" id="A0A0N9VEZ9"/>
<reference evidence="1 2" key="1">
    <citation type="journal article" date="2015" name="Genome Announc.">
        <title>Complete Genome Sequence of Polypropylene Glycol- and Polyethylene Glycol-Degrading Sphingopyxis macrogoltabida Strain EY-1.</title>
        <authorList>
            <person name="Ohtsubo Y."/>
            <person name="Nagata Y."/>
            <person name="Numata M."/>
            <person name="Tsuchikane K."/>
            <person name="Hosoyama A."/>
            <person name="Yamazoe A."/>
            <person name="Tsuda M."/>
            <person name="Fujita N."/>
            <person name="Kawai F."/>
        </authorList>
    </citation>
    <scope>NUCLEOTIDE SEQUENCE [LARGE SCALE GENOMIC DNA]</scope>
    <source>
        <strain evidence="1 2">EY-1</strain>
    </source>
</reference>
<gene>
    <name evidence="1" type="ORF">AN936_21925</name>
</gene>